<proteinExistence type="predicted"/>
<dbReference type="EMBL" id="BAABGA010000076">
    <property type="protein sequence ID" value="GAA4465643.1"/>
    <property type="molecule type" value="Genomic_DNA"/>
</dbReference>
<dbReference type="Proteomes" id="UP001500840">
    <property type="component" value="Unassembled WGS sequence"/>
</dbReference>
<protein>
    <submittedName>
        <fullName evidence="1">Uncharacterized protein</fullName>
    </submittedName>
</protein>
<keyword evidence="2" id="KW-1185">Reference proteome</keyword>
<organism evidence="1 2">
    <name type="scientific">Novipirellula rosea</name>
    <dbReference type="NCBI Taxonomy" id="1031540"/>
    <lineage>
        <taxon>Bacteria</taxon>
        <taxon>Pseudomonadati</taxon>
        <taxon>Planctomycetota</taxon>
        <taxon>Planctomycetia</taxon>
        <taxon>Pirellulales</taxon>
        <taxon>Pirellulaceae</taxon>
        <taxon>Novipirellula</taxon>
    </lineage>
</organism>
<comment type="caution">
    <text evidence="1">The sequence shown here is derived from an EMBL/GenBank/DDBJ whole genome shotgun (WGS) entry which is preliminary data.</text>
</comment>
<gene>
    <name evidence="1" type="ORF">GCM10023156_53600</name>
</gene>
<name>A0ABP8NHS5_9BACT</name>
<reference evidence="2" key="1">
    <citation type="journal article" date="2019" name="Int. J. Syst. Evol. Microbiol.">
        <title>The Global Catalogue of Microorganisms (GCM) 10K type strain sequencing project: providing services to taxonomists for standard genome sequencing and annotation.</title>
        <authorList>
            <consortium name="The Broad Institute Genomics Platform"/>
            <consortium name="The Broad Institute Genome Sequencing Center for Infectious Disease"/>
            <person name="Wu L."/>
            <person name="Ma J."/>
        </authorList>
    </citation>
    <scope>NUCLEOTIDE SEQUENCE [LARGE SCALE GENOMIC DNA]</scope>
    <source>
        <strain evidence="2">JCM 17759</strain>
    </source>
</reference>
<sequence length="173" mass="19197">MFVGFAYGQTPPNGLSTFWLSDADPATADMYDPLLLITAVPLEKLSTVAALQDEFEGLPDVQKKRPYVLDLPAMFLETHKRDSIWNADGRPIKPFVGKFAADNKTEMIAYGRRYRITPAANADVLRLLRNPTGTLPLHRLHSSIGGAERTVHALRLLLVEQAEHQGDDGSTKR</sequence>
<evidence type="ECO:0000313" key="2">
    <source>
        <dbReference type="Proteomes" id="UP001500840"/>
    </source>
</evidence>
<accession>A0ABP8NHS5</accession>
<evidence type="ECO:0000313" key="1">
    <source>
        <dbReference type="EMBL" id="GAA4465643.1"/>
    </source>
</evidence>